<evidence type="ECO:0000259" key="1">
    <source>
        <dbReference type="Pfam" id="PF05170"/>
    </source>
</evidence>
<protein>
    <submittedName>
        <fullName evidence="2">Uncharacterized protein involved in outer membrane biogenesis</fullName>
    </submittedName>
</protein>
<dbReference type="PANTHER" id="PTHR30441">
    <property type="entry name" value="DUF748 DOMAIN-CONTAINING PROTEIN"/>
    <property type="match status" value="1"/>
</dbReference>
<comment type="caution">
    <text evidence="2">The sequence shown here is derived from an EMBL/GenBank/DDBJ whole genome shotgun (WGS) entry which is preliminary data.</text>
</comment>
<dbReference type="Pfam" id="PF05170">
    <property type="entry name" value="AsmA"/>
    <property type="match status" value="1"/>
</dbReference>
<dbReference type="RefSeq" id="WP_091859627.1">
    <property type="nucleotide sequence ID" value="NZ_FNBZ01000006.1"/>
</dbReference>
<proteinExistence type="predicted"/>
<sequence length="584" mass="61525">MTRRAAIIAFSLVVAIGLLGSRSWDVALGRVQRAAVSAIEERTGFVVKAIERAEIALLPLPRISLSQVAFSQRDGALSGEAVRVKAQLRLLPLLGGRISFDRVDLIAPRIDVAVPAGSDGVTEWLSTPLAEFERLQSQSKIVIRSGSVFLRANGAIQSVVRDLDLVIDERSLNEPLALSGSLNWRGVPTDVSLLWPMVGGSAKTALSATSSLLKLRFEGTRSGPGAPVINGLLALSTPSLPELFGWFGEESRLASALGTVAVSSDIQVKPREVSFNNAIVSLDGERLDGAIKLADAGGRFALSGTLAGVTLDLGRLVDRLPVPVVDAADTAPFDLDAWTARDIDLRISVDSVRLKGAKLTDVATYLLVKKGRFETGLLRASAYGGSVKSRLLAVGVPAGVDVKLQAGLDKVNIGQAASDLPQLARLSGTGGLQLTLDGVGRSFDELLGSLTGRANLAARQGEIGGVAFGELLRRAERSPAQALREWRQGKTPFETISVNAGIAGGLLALTEAQMTGSNYRFNLAGSASLRTRNLDMTALLTSPNGNLKLPFRLKGPIDVPAFDIEAEAFLSPAGASLVPTLLTR</sequence>
<organism evidence="2 3">
    <name type="scientific">Bosea robiniae</name>
    <dbReference type="NCBI Taxonomy" id="1036780"/>
    <lineage>
        <taxon>Bacteria</taxon>
        <taxon>Pseudomonadati</taxon>
        <taxon>Pseudomonadota</taxon>
        <taxon>Alphaproteobacteria</taxon>
        <taxon>Hyphomicrobiales</taxon>
        <taxon>Boseaceae</taxon>
        <taxon>Bosea</taxon>
    </lineage>
</organism>
<dbReference type="EMBL" id="FNBZ01000006">
    <property type="protein sequence ID" value="SDH06800.1"/>
    <property type="molecule type" value="Genomic_DNA"/>
</dbReference>
<evidence type="ECO:0000313" key="2">
    <source>
        <dbReference type="EMBL" id="SDH06800.1"/>
    </source>
</evidence>
<dbReference type="InterPro" id="IPR007844">
    <property type="entry name" value="AsmA"/>
</dbReference>
<gene>
    <name evidence="2" type="ORF">SAMN05421844_106382</name>
</gene>
<dbReference type="PANTHER" id="PTHR30441:SF4">
    <property type="entry name" value="PROTEIN ASMA"/>
    <property type="match status" value="1"/>
</dbReference>
<reference evidence="2 3" key="1">
    <citation type="submission" date="2016-10" db="EMBL/GenBank/DDBJ databases">
        <authorList>
            <person name="Varghese N."/>
            <person name="Submissions S."/>
        </authorList>
    </citation>
    <scope>NUCLEOTIDE SEQUENCE [LARGE SCALE GENOMIC DNA]</scope>
    <source>
        <strain evidence="2 3">DSM 26672</strain>
    </source>
</reference>
<name>A0ABY0P9F3_9HYPH</name>
<dbReference type="InterPro" id="IPR052894">
    <property type="entry name" value="AsmA-related"/>
</dbReference>
<accession>A0ABY0P9F3</accession>
<keyword evidence="3" id="KW-1185">Reference proteome</keyword>
<dbReference type="Proteomes" id="UP000199468">
    <property type="component" value="Unassembled WGS sequence"/>
</dbReference>
<feature type="domain" description="AsmA" evidence="1">
    <location>
        <begin position="331"/>
        <end position="509"/>
    </location>
</feature>
<evidence type="ECO:0000313" key="3">
    <source>
        <dbReference type="Proteomes" id="UP000199468"/>
    </source>
</evidence>